<reference evidence="2" key="1">
    <citation type="submission" date="2023-06" db="EMBL/GenBank/DDBJ databases">
        <title>Genome-scale phylogeny and comparative genomics of the fungal order Sordariales.</title>
        <authorList>
            <consortium name="Lawrence Berkeley National Laboratory"/>
            <person name="Hensen N."/>
            <person name="Bonometti L."/>
            <person name="Westerberg I."/>
            <person name="Brannstrom I.O."/>
            <person name="Guillou S."/>
            <person name="Cros-Aarteil S."/>
            <person name="Calhoun S."/>
            <person name="Haridas S."/>
            <person name="Kuo A."/>
            <person name="Mondo S."/>
            <person name="Pangilinan J."/>
            <person name="Riley R."/>
            <person name="Labutti K."/>
            <person name="Andreopoulos B."/>
            <person name="Lipzen A."/>
            <person name="Chen C."/>
            <person name="Yanf M."/>
            <person name="Daum C."/>
            <person name="Ng V."/>
            <person name="Clum A."/>
            <person name="Steindorff A."/>
            <person name="Ohm R."/>
            <person name="Martin F."/>
            <person name="Silar P."/>
            <person name="Natvig D."/>
            <person name="Lalanne C."/>
            <person name="Gautier V."/>
            <person name="Ament-Velasquez S.L."/>
            <person name="Kruys A."/>
            <person name="Hutchinson M.I."/>
            <person name="Powell A.J."/>
            <person name="Barry K."/>
            <person name="Miller A.N."/>
            <person name="Grigoriev I.V."/>
            <person name="Debuchy R."/>
            <person name="Gladieux P."/>
            <person name="Thoren M.H."/>
            <person name="Johannesson H."/>
        </authorList>
    </citation>
    <scope>NUCLEOTIDE SEQUENCE</scope>
    <source>
        <strain evidence="2">CBS 606.72</strain>
    </source>
</reference>
<feature type="region of interest" description="Disordered" evidence="1">
    <location>
        <begin position="19"/>
        <end position="42"/>
    </location>
</feature>
<feature type="compositionally biased region" description="Polar residues" evidence="1">
    <location>
        <begin position="130"/>
        <end position="139"/>
    </location>
</feature>
<feature type="compositionally biased region" description="Polar residues" evidence="1">
    <location>
        <begin position="183"/>
        <end position="198"/>
    </location>
</feature>
<name>A0AA39XEH1_9PEZI</name>
<evidence type="ECO:0000313" key="2">
    <source>
        <dbReference type="EMBL" id="KAK0632477.1"/>
    </source>
</evidence>
<comment type="caution">
    <text evidence="2">The sequence shown here is derived from an EMBL/GenBank/DDBJ whole genome shotgun (WGS) entry which is preliminary data.</text>
</comment>
<proteinExistence type="predicted"/>
<accession>A0AA39XEH1</accession>
<gene>
    <name evidence="2" type="ORF">B0T14DRAFT_34463</name>
</gene>
<protein>
    <submittedName>
        <fullName evidence="2">Uncharacterized protein</fullName>
    </submittedName>
</protein>
<evidence type="ECO:0000313" key="3">
    <source>
        <dbReference type="Proteomes" id="UP001175000"/>
    </source>
</evidence>
<dbReference type="AlphaFoldDB" id="A0AA39XEH1"/>
<dbReference type="EMBL" id="JAULSU010000001">
    <property type="protein sequence ID" value="KAK0632477.1"/>
    <property type="molecule type" value="Genomic_DNA"/>
</dbReference>
<evidence type="ECO:0000256" key="1">
    <source>
        <dbReference type="SAM" id="MobiDB-lite"/>
    </source>
</evidence>
<sequence length="219" mass="23739">METDKLHFHMLKPTCVLQRSVPSESPHKPSRKPFPYSGLPKSFGTITDTTPLEVLLEAASCGQRAPLEVVGMPKTEEEWAEVDEQAEEWMESFIGLQLEGSFSRKRPLPSISAQSSPVRARTPSPAWISPAQQRLSPSPTRGGKTSPALSPQTVAQPWPEDGPASAPTPQPPAAQHRPAQKVQVGTSNNPTPKDQTSRLGGRGKRVIMIPKTIPEGLSC</sequence>
<keyword evidence="3" id="KW-1185">Reference proteome</keyword>
<feature type="region of interest" description="Disordered" evidence="1">
    <location>
        <begin position="106"/>
        <end position="219"/>
    </location>
</feature>
<dbReference type="Proteomes" id="UP001175000">
    <property type="component" value="Unassembled WGS sequence"/>
</dbReference>
<organism evidence="2 3">
    <name type="scientific">Immersiella caudata</name>
    <dbReference type="NCBI Taxonomy" id="314043"/>
    <lineage>
        <taxon>Eukaryota</taxon>
        <taxon>Fungi</taxon>
        <taxon>Dikarya</taxon>
        <taxon>Ascomycota</taxon>
        <taxon>Pezizomycotina</taxon>
        <taxon>Sordariomycetes</taxon>
        <taxon>Sordariomycetidae</taxon>
        <taxon>Sordariales</taxon>
        <taxon>Lasiosphaeriaceae</taxon>
        <taxon>Immersiella</taxon>
    </lineage>
</organism>